<sequence length="176" mass="19870">MFDPTAFDNIKVVVEGAIYDKDLDGELMVTNREDLVDLANLSRTCNLAFSIVQSDKSKSYAVLKLQAGLKNLASELLEMDHASTLAGCMVTIHFHLTHGNDEKIFLNIQKVLEDIWGKGRKIEQAVKINPLKRADTIVNEATVHFNRLVLEDQIEDLTEMIDYIVLTLKQLENVIK</sequence>
<dbReference type="RefSeq" id="WP_221872638.1">
    <property type="nucleotide sequence ID" value="NZ_JACWFH010000008.1"/>
</dbReference>
<reference evidence="1 2" key="1">
    <citation type="submission" date="2020-07" db="EMBL/GenBank/DDBJ databases">
        <title>Fungal Genomes of the International Space Station.</title>
        <authorList>
            <person name="Seuylemezian A."/>
            <person name="Singh N.K."/>
            <person name="Wood J."/>
            <person name="Venkateswaran K."/>
        </authorList>
    </citation>
    <scope>NUCLEOTIDE SEQUENCE [LARGE SCALE GENOMIC DNA]</scope>
    <source>
        <strain evidence="1 2">PL-B2</strain>
    </source>
</reference>
<proteinExistence type="predicted"/>
<dbReference type="EMBL" id="JACWFH010000008">
    <property type="protein sequence ID" value="MBY0096625.1"/>
    <property type="molecule type" value="Genomic_DNA"/>
</dbReference>
<dbReference type="Proteomes" id="UP000769780">
    <property type="component" value="Unassembled WGS sequence"/>
</dbReference>
<accession>A0ABS7K311</accession>
<organism evidence="1 2">
    <name type="scientific">Mesobacillus maritimus</name>
    <dbReference type="NCBI Taxonomy" id="1643336"/>
    <lineage>
        <taxon>Bacteria</taxon>
        <taxon>Bacillati</taxon>
        <taxon>Bacillota</taxon>
        <taxon>Bacilli</taxon>
        <taxon>Bacillales</taxon>
        <taxon>Bacillaceae</taxon>
        <taxon>Mesobacillus</taxon>
    </lineage>
</organism>
<name>A0ABS7K311_9BACI</name>
<comment type="caution">
    <text evidence="1">The sequence shown here is derived from an EMBL/GenBank/DDBJ whole genome shotgun (WGS) entry which is preliminary data.</text>
</comment>
<protein>
    <submittedName>
        <fullName evidence="1">Uncharacterized protein</fullName>
    </submittedName>
</protein>
<evidence type="ECO:0000313" key="1">
    <source>
        <dbReference type="EMBL" id="MBY0096625.1"/>
    </source>
</evidence>
<evidence type="ECO:0000313" key="2">
    <source>
        <dbReference type="Proteomes" id="UP000769780"/>
    </source>
</evidence>
<gene>
    <name evidence="1" type="ORF">H0185_07375</name>
</gene>
<keyword evidence="2" id="KW-1185">Reference proteome</keyword>